<evidence type="ECO:0000313" key="9">
    <source>
        <dbReference type="Proteomes" id="UP000809440"/>
    </source>
</evidence>
<dbReference type="InterPro" id="IPR036388">
    <property type="entry name" value="WH-like_DNA-bd_sf"/>
</dbReference>
<accession>A0A9Q2RYV6</accession>
<dbReference type="RefSeq" id="WP_085631329.1">
    <property type="nucleotide sequence ID" value="NZ_JAFBWU010000002.1"/>
</dbReference>
<name>A0A9Q2RYV6_9RHOB</name>
<evidence type="ECO:0000256" key="3">
    <source>
        <dbReference type="ARBA" id="ARBA00023125"/>
    </source>
</evidence>
<keyword evidence="3" id="KW-0238">DNA-binding</keyword>
<dbReference type="GO" id="GO:0003700">
    <property type="term" value="F:DNA-binding transcription factor activity"/>
    <property type="evidence" value="ECO:0007669"/>
    <property type="project" value="InterPro"/>
</dbReference>
<dbReference type="OrthoDB" id="9813056at2"/>
<evidence type="ECO:0000259" key="5">
    <source>
        <dbReference type="PROSITE" id="PS50931"/>
    </source>
</evidence>
<evidence type="ECO:0000256" key="2">
    <source>
        <dbReference type="ARBA" id="ARBA00023015"/>
    </source>
</evidence>
<organism evidence="6 8">
    <name type="scientific">Marivita cryptomonadis</name>
    <dbReference type="NCBI Taxonomy" id="505252"/>
    <lineage>
        <taxon>Bacteria</taxon>
        <taxon>Pseudomonadati</taxon>
        <taxon>Pseudomonadota</taxon>
        <taxon>Alphaproteobacteria</taxon>
        <taxon>Rhodobacterales</taxon>
        <taxon>Roseobacteraceae</taxon>
        <taxon>Marivita</taxon>
    </lineage>
</organism>
<dbReference type="AlphaFoldDB" id="A0A9Q2RYV6"/>
<dbReference type="InterPro" id="IPR058163">
    <property type="entry name" value="LysR-type_TF_proteobact-type"/>
</dbReference>
<dbReference type="GO" id="GO:0043565">
    <property type="term" value="F:sequence-specific DNA binding"/>
    <property type="evidence" value="ECO:0007669"/>
    <property type="project" value="TreeGrafter"/>
</dbReference>
<comment type="similarity">
    <text evidence="1">Belongs to the LysR transcriptional regulatory family.</text>
</comment>
<proteinExistence type="inferred from homology"/>
<dbReference type="PANTHER" id="PTHR30537:SF79">
    <property type="entry name" value="TRANSCRIPTIONAL REGULATOR-RELATED"/>
    <property type="match status" value="1"/>
</dbReference>
<evidence type="ECO:0000313" key="7">
    <source>
        <dbReference type="EMBL" id="MBM2416177.1"/>
    </source>
</evidence>
<dbReference type="PANTHER" id="PTHR30537">
    <property type="entry name" value="HTH-TYPE TRANSCRIPTIONAL REGULATOR"/>
    <property type="match status" value="1"/>
</dbReference>
<feature type="domain" description="HTH lysR-type" evidence="5">
    <location>
        <begin position="6"/>
        <end position="63"/>
    </location>
</feature>
<dbReference type="Gene3D" id="3.40.190.10">
    <property type="entry name" value="Periplasmic binding protein-like II"/>
    <property type="match status" value="2"/>
</dbReference>
<reference evidence="6 9" key="1">
    <citation type="submission" date="2021-01" db="EMBL/GenBank/DDBJ databases">
        <title>Diatom-associated Roseobacters Show Island Model of Population Structure.</title>
        <authorList>
            <person name="Qu L."/>
            <person name="Feng X."/>
            <person name="Chen Y."/>
            <person name="Li L."/>
            <person name="Wang X."/>
            <person name="Hu Z."/>
            <person name="Wang H."/>
            <person name="Luo H."/>
        </authorList>
    </citation>
    <scope>NUCLEOTIDE SEQUENCE</scope>
    <source>
        <strain evidence="7 9">CC28-63</strain>
        <strain evidence="6">CC28-69</strain>
    </source>
</reference>
<dbReference type="Proteomes" id="UP000809440">
    <property type="component" value="Unassembled WGS sequence"/>
</dbReference>
<dbReference type="PROSITE" id="PS50931">
    <property type="entry name" value="HTH_LYSR"/>
    <property type="match status" value="1"/>
</dbReference>
<evidence type="ECO:0000256" key="1">
    <source>
        <dbReference type="ARBA" id="ARBA00009437"/>
    </source>
</evidence>
<evidence type="ECO:0000313" key="6">
    <source>
        <dbReference type="EMBL" id="MBM2411510.1"/>
    </source>
</evidence>
<dbReference type="SUPFAM" id="SSF53850">
    <property type="entry name" value="Periplasmic binding protein-like II"/>
    <property type="match status" value="1"/>
</dbReference>
<sequence length="280" mass="30053">MAKSLPPLTWFRSFEAAARHLSFTAAAEEIGLTQSAVSQQVKSLELRLRVPLFVRQARGLMLTDDGRRLLPEISAALDALAGAASRFEAGPVENLLTVATSVSVAQWVIAPRLPDFTARHPNIRLRLLSAIWPDDFHSARADVEIRFGSSKQAGQNAEPLHPNNLIALKSPAITGTLDTLPLIEAVGTSGGWRAWSDKVGGHRKPSLFADTYGMALQLAAHGNGVALVSAVLAGHAIQTGVVERAHSASIPSQEGYFLSIAEPSNAASQFRAWFLEQLVK</sequence>
<dbReference type="EMBL" id="JAFBXF010000002">
    <property type="protein sequence ID" value="MBM2416177.1"/>
    <property type="molecule type" value="Genomic_DNA"/>
</dbReference>
<evidence type="ECO:0000313" key="8">
    <source>
        <dbReference type="Proteomes" id="UP000755667"/>
    </source>
</evidence>
<dbReference type="InterPro" id="IPR000847">
    <property type="entry name" value="LysR_HTH_N"/>
</dbReference>
<comment type="caution">
    <text evidence="6">The sequence shown here is derived from an EMBL/GenBank/DDBJ whole genome shotgun (WGS) entry which is preliminary data.</text>
</comment>
<dbReference type="PRINTS" id="PR00039">
    <property type="entry name" value="HTHLYSR"/>
</dbReference>
<dbReference type="FunFam" id="1.10.10.10:FF:000001">
    <property type="entry name" value="LysR family transcriptional regulator"/>
    <property type="match status" value="1"/>
</dbReference>
<evidence type="ECO:0000256" key="4">
    <source>
        <dbReference type="ARBA" id="ARBA00023163"/>
    </source>
</evidence>
<dbReference type="Gene3D" id="1.10.10.10">
    <property type="entry name" value="Winged helix-like DNA-binding domain superfamily/Winged helix DNA-binding domain"/>
    <property type="match status" value="1"/>
</dbReference>
<dbReference type="Pfam" id="PF00126">
    <property type="entry name" value="HTH_1"/>
    <property type="match status" value="1"/>
</dbReference>
<dbReference type="GO" id="GO:0006351">
    <property type="term" value="P:DNA-templated transcription"/>
    <property type="evidence" value="ECO:0007669"/>
    <property type="project" value="TreeGrafter"/>
</dbReference>
<gene>
    <name evidence="6" type="ORF">JQX41_04300</name>
    <name evidence="7" type="ORF">JQX48_04300</name>
</gene>
<protein>
    <submittedName>
        <fullName evidence="6">LysR family transcriptional regulator</fullName>
    </submittedName>
</protein>
<dbReference type="Pfam" id="PF03466">
    <property type="entry name" value="LysR_substrate"/>
    <property type="match status" value="1"/>
</dbReference>
<dbReference type="InterPro" id="IPR005119">
    <property type="entry name" value="LysR_subst-bd"/>
</dbReference>
<keyword evidence="9" id="KW-1185">Reference proteome</keyword>
<dbReference type="SUPFAM" id="SSF46785">
    <property type="entry name" value="Winged helix' DNA-binding domain"/>
    <property type="match status" value="1"/>
</dbReference>
<keyword evidence="2" id="KW-0805">Transcription regulation</keyword>
<dbReference type="GeneID" id="62642093"/>
<dbReference type="EMBL" id="JAFBXE010000002">
    <property type="protein sequence ID" value="MBM2411510.1"/>
    <property type="molecule type" value="Genomic_DNA"/>
</dbReference>
<keyword evidence="4" id="KW-0804">Transcription</keyword>
<dbReference type="InterPro" id="IPR036390">
    <property type="entry name" value="WH_DNA-bd_sf"/>
</dbReference>
<dbReference type="Proteomes" id="UP000755667">
    <property type="component" value="Unassembled WGS sequence"/>
</dbReference>